<dbReference type="Gene3D" id="3.40.710.10">
    <property type="entry name" value="DD-peptidase/beta-lactamase superfamily"/>
    <property type="match status" value="1"/>
</dbReference>
<evidence type="ECO:0000313" key="3">
    <source>
        <dbReference type="Proteomes" id="UP000566324"/>
    </source>
</evidence>
<dbReference type="EMBL" id="JACHNZ010000023">
    <property type="protein sequence ID" value="MBB4632591.1"/>
    <property type="molecule type" value="Genomic_DNA"/>
</dbReference>
<dbReference type="PANTHER" id="PTHR46825">
    <property type="entry name" value="D-ALANYL-D-ALANINE-CARBOXYPEPTIDASE/ENDOPEPTIDASE AMPH"/>
    <property type="match status" value="1"/>
</dbReference>
<dbReference type="Proteomes" id="UP000566324">
    <property type="component" value="Unassembled WGS sequence"/>
</dbReference>
<dbReference type="InterPro" id="IPR001466">
    <property type="entry name" value="Beta-lactam-related"/>
</dbReference>
<dbReference type="SUPFAM" id="SSF56601">
    <property type="entry name" value="beta-lactamase/transpeptidase-like"/>
    <property type="match status" value="1"/>
</dbReference>
<dbReference type="InterPro" id="IPR012338">
    <property type="entry name" value="Beta-lactam/transpept-like"/>
</dbReference>
<accession>A0A7W7B245</accession>
<keyword evidence="3" id="KW-1185">Reference proteome</keyword>
<reference evidence="2 3" key="1">
    <citation type="submission" date="2020-08" db="EMBL/GenBank/DDBJ databases">
        <title>Genomic Encyclopedia of Type Strains, Phase IV (KMG-IV): sequencing the most valuable type-strain genomes for metagenomic binning, comparative biology and taxonomic classification.</title>
        <authorList>
            <person name="Goeker M."/>
        </authorList>
    </citation>
    <scope>NUCLEOTIDE SEQUENCE [LARGE SCALE GENOMIC DNA]</scope>
    <source>
        <strain evidence="2 3">DSM 17328</strain>
    </source>
</reference>
<proteinExistence type="predicted"/>
<dbReference type="Pfam" id="PF00144">
    <property type="entry name" value="Beta-lactamase"/>
    <property type="match status" value="1"/>
</dbReference>
<dbReference type="AlphaFoldDB" id="A0A7W7B245"/>
<sequence>MPDRLYAPGTTPTYSARHVAFELSPTSARTARKESFKGYLLGSDTPFPYEYTAHVPAGALASTATDIARFMIAHLNQGALQENRILQATTARLMHTTPYAMLPPLHGMGFGFYQHDINGRRVIFHDGDTRFFHSQLNLFVDENVGIFVSVNSTGRDGAADILRAALFRTFADRYFPYMEADGQVDSKIAAQHARAMVGHYVVSDRSSSNFLAINRFSPSYSPGAWDGVGGRGVSY</sequence>
<feature type="domain" description="Beta-lactamase-related" evidence="1">
    <location>
        <begin position="42"/>
        <end position="165"/>
    </location>
</feature>
<protein>
    <submittedName>
        <fullName evidence="2">CubicO group peptidase (Beta-lactamase class C family)</fullName>
    </submittedName>
</protein>
<name>A0A7W7B245_9SPHN</name>
<gene>
    <name evidence="2" type="ORF">GGQ98_002217</name>
</gene>
<evidence type="ECO:0000259" key="1">
    <source>
        <dbReference type="Pfam" id="PF00144"/>
    </source>
</evidence>
<dbReference type="RefSeq" id="WP_184069411.1">
    <property type="nucleotide sequence ID" value="NZ_JACHNZ010000023.1"/>
</dbReference>
<dbReference type="PANTHER" id="PTHR46825:SF9">
    <property type="entry name" value="BETA-LACTAMASE-RELATED DOMAIN-CONTAINING PROTEIN"/>
    <property type="match status" value="1"/>
</dbReference>
<comment type="caution">
    <text evidence="2">The sequence shown here is derived from an EMBL/GenBank/DDBJ whole genome shotgun (WGS) entry which is preliminary data.</text>
</comment>
<dbReference type="InterPro" id="IPR050491">
    <property type="entry name" value="AmpC-like"/>
</dbReference>
<evidence type="ECO:0000313" key="2">
    <source>
        <dbReference type="EMBL" id="MBB4632591.1"/>
    </source>
</evidence>
<organism evidence="2 3">
    <name type="scientific">Sphingosinicella soli</name>
    <dbReference type="NCBI Taxonomy" id="333708"/>
    <lineage>
        <taxon>Bacteria</taxon>
        <taxon>Pseudomonadati</taxon>
        <taxon>Pseudomonadota</taxon>
        <taxon>Alphaproteobacteria</taxon>
        <taxon>Sphingomonadales</taxon>
        <taxon>Sphingosinicellaceae</taxon>
        <taxon>Sphingosinicella</taxon>
    </lineage>
</organism>